<accession>A0ABP6T4L1</accession>
<evidence type="ECO:0000256" key="1">
    <source>
        <dbReference type="ARBA" id="ARBA00022801"/>
    </source>
</evidence>
<organism evidence="3 4">
    <name type="scientific">Cryptosporangium minutisporangium</name>
    <dbReference type="NCBI Taxonomy" id="113569"/>
    <lineage>
        <taxon>Bacteria</taxon>
        <taxon>Bacillati</taxon>
        <taxon>Actinomycetota</taxon>
        <taxon>Actinomycetes</taxon>
        <taxon>Cryptosporangiales</taxon>
        <taxon>Cryptosporangiaceae</taxon>
        <taxon>Cryptosporangium</taxon>
    </lineage>
</organism>
<evidence type="ECO:0000313" key="4">
    <source>
        <dbReference type="Proteomes" id="UP001501676"/>
    </source>
</evidence>
<dbReference type="EMBL" id="BAAAYN010000040">
    <property type="protein sequence ID" value="GAA3393079.1"/>
    <property type="molecule type" value="Genomic_DNA"/>
</dbReference>
<dbReference type="Pfam" id="PF00857">
    <property type="entry name" value="Isochorismatase"/>
    <property type="match status" value="1"/>
</dbReference>
<dbReference type="InterPro" id="IPR050272">
    <property type="entry name" value="Isochorismatase-like_hydrls"/>
</dbReference>
<dbReference type="Proteomes" id="UP001501676">
    <property type="component" value="Unassembled WGS sequence"/>
</dbReference>
<proteinExistence type="predicted"/>
<evidence type="ECO:0000313" key="3">
    <source>
        <dbReference type="EMBL" id="GAA3393079.1"/>
    </source>
</evidence>
<dbReference type="PANTHER" id="PTHR43540">
    <property type="entry name" value="PEROXYUREIDOACRYLATE/UREIDOACRYLATE AMIDOHYDROLASE-RELATED"/>
    <property type="match status" value="1"/>
</dbReference>
<dbReference type="SUPFAM" id="SSF52499">
    <property type="entry name" value="Isochorismatase-like hydrolases"/>
    <property type="match status" value="1"/>
</dbReference>
<gene>
    <name evidence="3" type="ORF">GCM10020369_57230</name>
</gene>
<evidence type="ECO:0000259" key="2">
    <source>
        <dbReference type="Pfam" id="PF00857"/>
    </source>
</evidence>
<dbReference type="Gene3D" id="3.40.50.850">
    <property type="entry name" value="Isochorismatase-like"/>
    <property type="match status" value="1"/>
</dbReference>
<sequence>MSDLSKDYGDAGFGRPLDWGTSPAVLVIDMVRAYFQPGAELYLGSRSCLDSAARVVTTARRAGVPVLVTQVVYAADGADGGLFYRKVGALRHFAAGASGDLGDVMPEVAPQPGDVVITKQYASAFFGTSLAATLASRRIDTLVICGVSTSGCVRATAVDAISSGYVPIVVREAVGDRDPRPHEASLFDLAAKYAEVWSEADVVRRLRAGSAGTDGRDANRR</sequence>
<feature type="domain" description="Isochorismatase-like" evidence="2">
    <location>
        <begin position="24"/>
        <end position="199"/>
    </location>
</feature>
<protein>
    <submittedName>
        <fullName evidence="3">N-carbamoylsarcosine amidohydrolase</fullName>
    </submittedName>
</protein>
<keyword evidence="1" id="KW-0378">Hydrolase</keyword>
<keyword evidence="4" id="KW-1185">Reference proteome</keyword>
<dbReference type="PANTHER" id="PTHR43540:SF1">
    <property type="entry name" value="ISOCHORISMATASE HYDROLASE"/>
    <property type="match status" value="1"/>
</dbReference>
<dbReference type="InterPro" id="IPR000868">
    <property type="entry name" value="Isochorismatase-like_dom"/>
</dbReference>
<name>A0ABP6T4L1_9ACTN</name>
<dbReference type="RefSeq" id="WP_345731338.1">
    <property type="nucleotide sequence ID" value="NZ_BAAAYN010000040.1"/>
</dbReference>
<reference evidence="4" key="1">
    <citation type="journal article" date="2019" name="Int. J. Syst. Evol. Microbiol.">
        <title>The Global Catalogue of Microorganisms (GCM) 10K type strain sequencing project: providing services to taxonomists for standard genome sequencing and annotation.</title>
        <authorList>
            <consortium name="The Broad Institute Genomics Platform"/>
            <consortium name="The Broad Institute Genome Sequencing Center for Infectious Disease"/>
            <person name="Wu L."/>
            <person name="Ma J."/>
        </authorList>
    </citation>
    <scope>NUCLEOTIDE SEQUENCE [LARGE SCALE GENOMIC DNA]</scope>
    <source>
        <strain evidence="4">JCM 9458</strain>
    </source>
</reference>
<comment type="caution">
    <text evidence="3">The sequence shown here is derived from an EMBL/GenBank/DDBJ whole genome shotgun (WGS) entry which is preliminary data.</text>
</comment>
<dbReference type="InterPro" id="IPR036380">
    <property type="entry name" value="Isochorismatase-like_sf"/>
</dbReference>